<dbReference type="Gene3D" id="1.25.40.10">
    <property type="entry name" value="Tetratricopeptide repeat domain"/>
    <property type="match status" value="1"/>
</dbReference>
<evidence type="ECO:0000259" key="3">
    <source>
        <dbReference type="PROSITE" id="PS50943"/>
    </source>
</evidence>
<evidence type="ECO:0000256" key="1">
    <source>
        <dbReference type="ARBA" id="ARBA00023125"/>
    </source>
</evidence>
<dbReference type="InterPro" id="IPR001387">
    <property type="entry name" value="Cro/C1-type_HTH"/>
</dbReference>
<dbReference type="SMART" id="SM00530">
    <property type="entry name" value="HTH_XRE"/>
    <property type="match status" value="1"/>
</dbReference>
<name>A0ABT0XKK5_9BACI</name>
<dbReference type="EMBL" id="JAMQJY010000001">
    <property type="protein sequence ID" value="MCM2676426.1"/>
    <property type="molecule type" value="Genomic_DNA"/>
</dbReference>
<dbReference type="Pfam" id="PF01381">
    <property type="entry name" value="HTH_3"/>
    <property type="match status" value="1"/>
</dbReference>
<dbReference type="PANTHER" id="PTHR46797">
    <property type="entry name" value="HTH-TYPE TRANSCRIPTIONAL REGULATOR"/>
    <property type="match status" value="1"/>
</dbReference>
<reference evidence="4" key="1">
    <citation type="submission" date="2022-06" db="EMBL/GenBank/DDBJ databases">
        <title>Alkalicoccobacillus porphyridii sp. nov., isolated from a marine red alga, Porphyridium purpureum and reclassification of Shouchella plakortidis and Shouchella gibsonii as Alkalicoccobacillus plakortidis comb. nov. and Alkalicoccobacillus gibsonii comb. nov.</title>
        <authorList>
            <person name="Kim K.H."/>
            <person name="Lee J.K."/>
            <person name="Han D.M."/>
            <person name="Baek J.H."/>
            <person name="Jeon C.O."/>
        </authorList>
    </citation>
    <scope>NUCLEOTIDE SEQUENCE</scope>
    <source>
        <strain evidence="4">DSM 19153</strain>
    </source>
</reference>
<feature type="repeat" description="TPR" evidence="2">
    <location>
        <begin position="272"/>
        <end position="305"/>
    </location>
</feature>
<evidence type="ECO:0000313" key="5">
    <source>
        <dbReference type="Proteomes" id="UP001203665"/>
    </source>
</evidence>
<keyword evidence="2" id="KW-0802">TPR repeat</keyword>
<dbReference type="Gene3D" id="1.10.260.40">
    <property type="entry name" value="lambda repressor-like DNA-binding domains"/>
    <property type="match status" value="1"/>
</dbReference>
<protein>
    <submittedName>
        <fullName evidence="4">Helix-turn-helix transcriptional regulator</fullName>
    </submittedName>
</protein>
<dbReference type="SUPFAM" id="SSF47413">
    <property type="entry name" value="lambda repressor-like DNA-binding domains"/>
    <property type="match status" value="1"/>
</dbReference>
<dbReference type="InterPro" id="IPR010982">
    <property type="entry name" value="Lambda_DNA-bd_dom_sf"/>
</dbReference>
<dbReference type="PROSITE" id="PS50943">
    <property type="entry name" value="HTH_CROC1"/>
    <property type="match status" value="1"/>
</dbReference>
<sequence>MEIGERIRQIRIHQGLTQTELIKDICSNTYISKIESGKTKPSYSFILKVAKVLNVEPEFLINMDATDVEPDIQRVYESYLQTKKISSQDLSFLKLHAKENHSNSTLVKIYYVLIAYHNKTSIKESAPYVEQAKNIISQNVDILIDGEDELSHYFNSLSNYFFYTRNYSEALLYADLHVRALRQEEGSLKEGKAYFNLAMIRTKIDEDLELARIYSKKALYIFKKEDFKQGIANALSELAIQYHRNKLYDKSIAMLDALRTFTEDFKKDYYAPILDYNYGRVYQKLGRFSQATEYYFNSIKLDKLIGEENTIYAIKCLAEMSIEQKNWEEANDYLKKGFSLTNTFHLPNMHIHLLHLRSQIYKTRFDFPSYEKEMQQAVNLAQEGNYPLLIKEISIELADHYNEARAYKMAAKYYKIALS</sequence>
<evidence type="ECO:0000313" key="4">
    <source>
        <dbReference type="EMBL" id="MCM2676426.1"/>
    </source>
</evidence>
<dbReference type="CDD" id="cd00093">
    <property type="entry name" value="HTH_XRE"/>
    <property type="match status" value="1"/>
</dbReference>
<dbReference type="InterPro" id="IPR019734">
    <property type="entry name" value="TPR_rpt"/>
</dbReference>
<keyword evidence="5" id="KW-1185">Reference proteome</keyword>
<comment type="caution">
    <text evidence="4">The sequence shown here is derived from an EMBL/GenBank/DDBJ whole genome shotgun (WGS) entry which is preliminary data.</text>
</comment>
<dbReference type="SUPFAM" id="SSF48452">
    <property type="entry name" value="TPR-like"/>
    <property type="match status" value="1"/>
</dbReference>
<evidence type="ECO:0000256" key="2">
    <source>
        <dbReference type="PROSITE-ProRule" id="PRU00339"/>
    </source>
</evidence>
<gene>
    <name evidence="4" type="ORF">NDM98_13630</name>
</gene>
<dbReference type="PROSITE" id="PS50005">
    <property type="entry name" value="TPR"/>
    <property type="match status" value="1"/>
</dbReference>
<organism evidence="4 5">
    <name type="scientific">Alkalicoccobacillus plakortidis</name>
    <dbReference type="NCBI Taxonomy" id="444060"/>
    <lineage>
        <taxon>Bacteria</taxon>
        <taxon>Bacillati</taxon>
        <taxon>Bacillota</taxon>
        <taxon>Bacilli</taxon>
        <taxon>Bacillales</taxon>
        <taxon>Bacillaceae</taxon>
        <taxon>Alkalicoccobacillus</taxon>
    </lineage>
</organism>
<proteinExistence type="predicted"/>
<accession>A0ABT0XKK5</accession>
<dbReference type="PANTHER" id="PTHR46797:SF1">
    <property type="entry name" value="METHYLPHOSPHONATE SYNTHASE"/>
    <property type="match status" value="1"/>
</dbReference>
<dbReference type="RefSeq" id="WP_251608552.1">
    <property type="nucleotide sequence ID" value="NZ_JAMQJY010000001.1"/>
</dbReference>
<dbReference type="InterPro" id="IPR050807">
    <property type="entry name" value="TransReg_Diox_bact_type"/>
</dbReference>
<keyword evidence="1" id="KW-0238">DNA-binding</keyword>
<dbReference type="InterPro" id="IPR011990">
    <property type="entry name" value="TPR-like_helical_dom_sf"/>
</dbReference>
<dbReference type="Proteomes" id="UP001203665">
    <property type="component" value="Unassembled WGS sequence"/>
</dbReference>
<feature type="domain" description="HTH cro/C1-type" evidence="3">
    <location>
        <begin position="7"/>
        <end position="60"/>
    </location>
</feature>